<dbReference type="InterPro" id="IPR009057">
    <property type="entry name" value="Homeodomain-like_sf"/>
</dbReference>
<dbReference type="KEGG" id="hprf:HLPR_07000"/>
<dbReference type="PANTHER" id="PTHR43280:SF34">
    <property type="entry name" value="ARAC-FAMILY TRANSCRIPTIONAL REGULATOR"/>
    <property type="match status" value="1"/>
</dbReference>
<dbReference type="SUPFAM" id="SSF46689">
    <property type="entry name" value="Homeodomain-like"/>
    <property type="match status" value="2"/>
</dbReference>
<dbReference type="PROSITE" id="PS01124">
    <property type="entry name" value="HTH_ARAC_FAMILY_2"/>
    <property type="match status" value="1"/>
</dbReference>
<gene>
    <name evidence="5" type="ORF">HLPR_07000</name>
</gene>
<proteinExistence type="predicted"/>
<dbReference type="EMBL" id="AP028654">
    <property type="protein sequence ID" value="BEP28369.1"/>
    <property type="molecule type" value="Genomic_DNA"/>
</dbReference>
<organism evidence="5 6">
    <name type="scientific">Helicovermis profundi</name>
    <dbReference type="NCBI Taxonomy" id="3065157"/>
    <lineage>
        <taxon>Bacteria</taxon>
        <taxon>Bacillati</taxon>
        <taxon>Bacillota</taxon>
        <taxon>Clostridia</taxon>
        <taxon>Helicovermis</taxon>
    </lineage>
</organism>
<dbReference type="AlphaFoldDB" id="A0AAU9EAR3"/>
<keyword evidence="6" id="KW-1185">Reference proteome</keyword>
<dbReference type="RefSeq" id="WP_338536693.1">
    <property type="nucleotide sequence ID" value="NZ_AP028654.1"/>
</dbReference>
<dbReference type="Pfam" id="PF12833">
    <property type="entry name" value="HTH_18"/>
    <property type="match status" value="1"/>
</dbReference>
<evidence type="ECO:0000256" key="3">
    <source>
        <dbReference type="ARBA" id="ARBA00023163"/>
    </source>
</evidence>
<dbReference type="GO" id="GO:0003700">
    <property type="term" value="F:DNA-binding transcription factor activity"/>
    <property type="evidence" value="ECO:0007669"/>
    <property type="project" value="InterPro"/>
</dbReference>
<dbReference type="InterPro" id="IPR018060">
    <property type="entry name" value="HTH_AraC"/>
</dbReference>
<keyword evidence="2" id="KW-0238">DNA-binding</keyword>
<name>A0AAU9EAR3_9FIRM</name>
<evidence type="ECO:0000313" key="6">
    <source>
        <dbReference type="Proteomes" id="UP001321786"/>
    </source>
</evidence>
<evidence type="ECO:0000259" key="4">
    <source>
        <dbReference type="PROSITE" id="PS01124"/>
    </source>
</evidence>
<dbReference type="Gene3D" id="1.10.10.60">
    <property type="entry name" value="Homeodomain-like"/>
    <property type="match status" value="2"/>
</dbReference>
<dbReference type="Proteomes" id="UP001321786">
    <property type="component" value="Chromosome"/>
</dbReference>
<accession>A0AAU9EAR3</accession>
<sequence>MRKDLLDEKLKNINFDYIHPSYNLEKKLVNEIKLGLLNEAKNTLDMINSIERAIIAKNTLRSAKNSIIISCALFTRGVIQAGIEPEEAFNFSDIFIRKIESFNVRYDLLKFEYTMIDEFIELINNKNISKYSRDISKLIKYINSNITRQIKLEELSFLSSKSPEYLSKLFKNEVGINIVDYINHQKIESSKMFLEFTNMRITDISAIFDFCNPGYFSLVFKKIIGISPKEYRKSI</sequence>
<protein>
    <recommendedName>
        <fullName evidence="4">HTH araC/xylS-type domain-containing protein</fullName>
    </recommendedName>
</protein>
<feature type="domain" description="HTH araC/xylS-type" evidence="4">
    <location>
        <begin position="136"/>
        <end position="234"/>
    </location>
</feature>
<dbReference type="PANTHER" id="PTHR43280">
    <property type="entry name" value="ARAC-FAMILY TRANSCRIPTIONAL REGULATOR"/>
    <property type="match status" value="1"/>
</dbReference>
<keyword evidence="3" id="KW-0804">Transcription</keyword>
<evidence type="ECO:0000256" key="2">
    <source>
        <dbReference type="ARBA" id="ARBA00023125"/>
    </source>
</evidence>
<reference evidence="5 6" key="1">
    <citation type="submission" date="2023-08" db="EMBL/GenBank/DDBJ databases">
        <title>Helicovermis profunda gen. nov., sp. nov., a novel mesophilic, fermentative bacterium within the Bacillota from a deep-sea hydrothermal vent chimney.</title>
        <authorList>
            <person name="Miyazaki U."/>
            <person name="Mizutani D."/>
            <person name="Hashimoto Y."/>
            <person name="Tame A."/>
            <person name="Sawayama S."/>
            <person name="Miyazaki J."/>
            <person name="Takai K."/>
            <person name="Nakagawa S."/>
        </authorList>
    </citation>
    <scope>NUCLEOTIDE SEQUENCE [LARGE SCALE GENOMIC DNA]</scope>
    <source>
        <strain evidence="5 6">S502</strain>
    </source>
</reference>
<keyword evidence="1" id="KW-0805">Transcription regulation</keyword>
<dbReference type="GO" id="GO:0043565">
    <property type="term" value="F:sequence-specific DNA binding"/>
    <property type="evidence" value="ECO:0007669"/>
    <property type="project" value="InterPro"/>
</dbReference>
<evidence type="ECO:0000256" key="1">
    <source>
        <dbReference type="ARBA" id="ARBA00023015"/>
    </source>
</evidence>
<dbReference type="SMART" id="SM00342">
    <property type="entry name" value="HTH_ARAC"/>
    <property type="match status" value="1"/>
</dbReference>
<evidence type="ECO:0000313" key="5">
    <source>
        <dbReference type="EMBL" id="BEP28369.1"/>
    </source>
</evidence>